<evidence type="ECO:0000313" key="2">
    <source>
        <dbReference type="Proteomes" id="UP000831534"/>
    </source>
</evidence>
<reference evidence="1" key="2">
    <citation type="submission" date="2024-09" db="EMBL/GenBank/DDBJ databases">
        <authorList>
            <person name="Veyrier F.J."/>
        </authorList>
    </citation>
    <scope>NUCLEOTIDE SEQUENCE</scope>
    <source>
        <strain evidence="1">17694</strain>
    </source>
</reference>
<proteinExistence type="predicted"/>
<evidence type="ECO:0000313" key="1">
    <source>
        <dbReference type="EMBL" id="UOP05316.1"/>
    </source>
</evidence>
<dbReference type="AlphaFoldDB" id="A0A8T9MY17"/>
<dbReference type="Proteomes" id="UP000831534">
    <property type="component" value="Chromosome"/>
</dbReference>
<dbReference type="KEGG" id="ckh:LVJ77_03710"/>
<sequence length="253" mass="28853">MIKIHEKGVFALSVSSLDENRHLTPRTTSAQAMQEYLRLFTSLLAQEGISKDSILFDEISEGCTQIALRPPLQEFERLASSLRMLGEIPFKKILNCLKQNGHRATLLDTQGVVRELIPDTVENFCYEVYQEDVFRGRLVQIGGKGKKNVSLTLADDDGSATVSLMVESKELAQKLAMNLYRFMECKGGGILRFHPDDFEWKPVGDKFCIYDFELLDEVNDAVYEDWLSRFRAVDSEWRYIADPIAKLESIREG</sequence>
<dbReference type="RefSeq" id="WP_027008592.1">
    <property type="nucleotide sequence ID" value="NZ_CP091521.1"/>
</dbReference>
<reference evidence="1" key="1">
    <citation type="journal article" date="2022" name="Res Sq">
        <title>Evolution of multicellular longitudinally dividing oral cavity symbionts (Neisseriaceae).</title>
        <authorList>
            <person name="Nyongesa S."/>
            <person name="Weber P."/>
            <person name="Bernet E."/>
            <person name="Pullido F."/>
            <person name="Nieckarz M."/>
            <person name="Delaby M."/>
            <person name="Nieves C."/>
            <person name="Viehboeck T."/>
            <person name="Krause N."/>
            <person name="Rivera-Millot A."/>
            <person name="Nakamura A."/>
            <person name="Vischer N."/>
            <person name="VanNieuwenhze M."/>
            <person name="Brun Y."/>
            <person name="Cava F."/>
            <person name="Bulgheresi S."/>
            <person name="Veyrier F."/>
        </authorList>
    </citation>
    <scope>NUCLEOTIDE SEQUENCE</scope>
    <source>
        <strain evidence="1">17694</strain>
    </source>
</reference>
<keyword evidence="2" id="KW-1185">Reference proteome</keyword>
<organism evidence="1 2">
    <name type="scientific">Conchiformibius kuhniae</name>
    <dbReference type="NCBI Taxonomy" id="211502"/>
    <lineage>
        <taxon>Bacteria</taxon>
        <taxon>Pseudomonadati</taxon>
        <taxon>Pseudomonadota</taxon>
        <taxon>Betaproteobacteria</taxon>
        <taxon>Neisseriales</taxon>
        <taxon>Neisseriaceae</taxon>
        <taxon>Conchiformibius</taxon>
    </lineage>
</organism>
<name>A0A8T9MY17_9NEIS</name>
<protein>
    <submittedName>
        <fullName evidence="1">Uncharacterized protein</fullName>
    </submittedName>
</protein>
<gene>
    <name evidence="1" type="ORF">LVJ77_03710</name>
</gene>
<accession>A0A8T9MY17</accession>
<dbReference type="EMBL" id="CP091521">
    <property type="protein sequence ID" value="UOP05316.1"/>
    <property type="molecule type" value="Genomic_DNA"/>
</dbReference>